<dbReference type="Proteomes" id="UP000298663">
    <property type="component" value="Unassembled WGS sequence"/>
</dbReference>
<keyword evidence="2" id="KW-1185">Reference proteome</keyword>
<reference evidence="1 2" key="2">
    <citation type="journal article" date="2019" name="G3 (Bethesda)">
        <title>Hybrid Assembly of the Genome of the Entomopathogenic Nematode Steinernema carpocapsae Identifies the X-Chromosome.</title>
        <authorList>
            <person name="Serra L."/>
            <person name="Macchietto M."/>
            <person name="Macias-Munoz A."/>
            <person name="McGill C.J."/>
            <person name="Rodriguez I.M."/>
            <person name="Rodriguez B."/>
            <person name="Murad R."/>
            <person name="Mortazavi A."/>
        </authorList>
    </citation>
    <scope>NUCLEOTIDE SEQUENCE [LARGE SCALE GENOMIC DNA]</scope>
    <source>
        <strain evidence="1 2">ALL</strain>
    </source>
</reference>
<evidence type="ECO:0000313" key="2">
    <source>
        <dbReference type="Proteomes" id="UP000298663"/>
    </source>
</evidence>
<dbReference type="AlphaFoldDB" id="A0A4V6XW30"/>
<protein>
    <submittedName>
        <fullName evidence="1">Uncharacterized protein</fullName>
    </submittedName>
</protein>
<comment type="caution">
    <text evidence="1">The sequence shown here is derived from an EMBL/GenBank/DDBJ whole genome shotgun (WGS) entry which is preliminary data.</text>
</comment>
<organism evidence="1 2">
    <name type="scientific">Steinernema carpocapsae</name>
    <name type="common">Entomopathogenic nematode</name>
    <dbReference type="NCBI Taxonomy" id="34508"/>
    <lineage>
        <taxon>Eukaryota</taxon>
        <taxon>Metazoa</taxon>
        <taxon>Ecdysozoa</taxon>
        <taxon>Nematoda</taxon>
        <taxon>Chromadorea</taxon>
        <taxon>Rhabditida</taxon>
        <taxon>Tylenchina</taxon>
        <taxon>Panagrolaimomorpha</taxon>
        <taxon>Strongyloidoidea</taxon>
        <taxon>Steinernematidae</taxon>
        <taxon>Steinernema</taxon>
    </lineage>
</organism>
<reference evidence="1 2" key="1">
    <citation type="journal article" date="2015" name="Genome Biol.">
        <title>Comparative genomics of Steinernema reveals deeply conserved gene regulatory networks.</title>
        <authorList>
            <person name="Dillman A.R."/>
            <person name="Macchietto M."/>
            <person name="Porter C.F."/>
            <person name="Rogers A."/>
            <person name="Williams B."/>
            <person name="Antoshechkin I."/>
            <person name="Lee M.M."/>
            <person name="Goodwin Z."/>
            <person name="Lu X."/>
            <person name="Lewis E.E."/>
            <person name="Goodrich-Blair H."/>
            <person name="Stock S.P."/>
            <person name="Adams B.J."/>
            <person name="Sternberg P.W."/>
            <person name="Mortazavi A."/>
        </authorList>
    </citation>
    <scope>NUCLEOTIDE SEQUENCE [LARGE SCALE GENOMIC DNA]</scope>
    <source>
        <strain evidence="1 2">ALL</strain>
    </source>
</reference>
<evidence type="ECO:0000313" key="1">
    <source>
        <dbReference type="EMBL" id="TKR75965.1"/>
    </source>
</evidence>
<sequence>MNKSHSKKPASILESSLWHVPLWNSLGLIGTPSYCSFGCLQILHMSNSFQLAGASGYKIFNCQTVNKIGIV</sequence>
<gene>
    <name evidence="1" type="ORF">L596_017182</name>
</gene>
<accession>A0A4V6XW30</accession>
<proteinExistence type="predicted"/>
<dbReference type="EMBL" id="AZBU02000005">
    <property type="protein sequence ID" value="TKR75965.1"/>
    <property type="molecule type" value="Genomic_DNA"/>
</dbReference>
<name>A0A4V6XW30_STECR</name>